<reference evidence="2 3" key="1">
    <citation type="submission" date="2019-09" db="EMBL/GenBank/DDBJ databases">
        <title>Wenzhouxiangella sp. Genome sequencing and assembly.</title>
        <authorList>
            <person name="Zhang R."/>
        </authorList>
    </citation>
    <scope>NUCLEOTIDE SEQUENCE [LARGE SCALE GENOMIC DNA]</scope>
    <source>
        <strain evidence="2 3">W260</strain>
    </source>
</reference>
<dbReference type="AlphaFoldDB" id="A0A5N0TEL2"/>
<feature type="transmembrane region" description="Helical" evidence="1">
    <location>
        <begin position="23"/>
        <end position="41"/>
    </location>
</feature>
<dbReference type="RefSeq" id="WP_150863046.1">
    <property type="nucleotide sequence ID" value="NZ_VYXP01000002.1"/>
</dbReference>
<gene>
    <name evidence="2" type="ORF">F3N42_03800</name>
</gene>
<proteinExistence type="predicted"/>
<name>A0A5N0TEL2_9GAMM</name>
<evidence type="ECO:0000313" key="3">
    <source>
        <dbReference type="Proteomes" id="UP000325372"/>
    </source>
</evidence>
<sequence>MSPHTKEWFILVPEARAMSLRRYLAEILGGCVMLLLLPYAVPAAFRWIFALVDLVIEQVAS</sequence>
<dbReference type="EMBL" id="VYXP01000002">
    <property type="protein sequence ID" value="KAA9133485.1"/>
    <property type="molecule type" value="Genomic_DNA"/>
</dbReference>
<evidence type="ECO:0000256" key="1">
    <source>
        <dbReference type="SAM" id="Phobius"/>
    </source>
</evidence>
<keyword evidence="1" id="KW-0472">Membrane</keyword>
<protein>
    <submittedName>
        <fullName evidence="2">Uncharacterized protein</fullName>
    </submittedName>
</protein>
<keyword evidence="1" id="KW-1133">Transmembrane helix</keyword>
<dbReference type="Proteomes" id="UP000325372">
    <property type="component" value="Unassembled WGS sequence"/>
</dbReference>
<keyword evidence="3" id="KW-1185">Reference proteome</keyword>
<organism evidence="2 3">
    <name type="scientific">Marinihelvus fidelis</name>
    <dbReference type="NCBI Taxonomy" id="2613842"/>
    <lineage>
        <taxon>Bacteria</taxon>
        <taxon>Pseudomonadati</taxon>
        <taxon>Pseudomonadota</taxon>
        <taxon>Gammaproteobacteria</taxon>
        <taxon>Chromatiales</taxon>
        <taxon>Wenzhouxiangellaceae</taxon>
        <taxon>Marinihelvus</taxon>
    </lineage>
</organism>
<evidence type="ECO:0000313" key="2">
    <source>
        <dbReference type="EMBL" id="KAA9133485.1"/>
    </source>
</evidence>
<accession>A0A5N0TEL2</accession>
<keyword evidence="1" id="KW-0812">Transmembrane</keyword>
<comment type="caution">
    <text evidence="2">The sequence shown here is derived from an EMBL/GenBank/DDBJ whole genome shotgun (WGS) entry which is preliminary data.</text>
</comment>